<dbReference type="AlphaFoldDB" id="A0A4R7PCR8"/>
<feature type="region of interest" description="Disordered" evidence="1">
    <location>
        <begin position="8"/>
        <end position="62"/>
    </location>
</feature>
<comment type="caution">
    <text evidence="2">The sequence shown here is derived from an EMBL/GenBank/DDBJ whole genome shotgun (WGS) entry which is preliminary data.</text>
</comment>
<accession>A0A4R7PCR8</accession>
<name>A0A4R7PCR8_9GAMM</name>
<evidence type="ECO:0000313" key="3">
    <source>
        <dbReference type="Proteomes" id="UP000295341"/>
    </source>
</evidence>
<proteinExistence type="predicted"/>
<dbReference type="Proteomes" id="UP000295341">
    <property type="component" value="Unassembled WGS sequence"/>
</dbReference>
<sequence length="79" mass="8918">MIDLLHLETSFGWAQTGTPPASPEDASNSEDPEIRRTARWHQASPPALPLRGPVQLGEMNSRRPRQFGEFECGFDDRVR</sequence>
<gene>
    <name evidence="2" type="ORF">DFR24_1219</name>
</gene>
<keyword evidence="3" id="KW-1185">Reference proteome</keyword>
<evidence type="ECO:0000313" key="2">
    <source>
        <dbReference type="EMBL" id="TDU31837.1"/>
    </source>
</evidence>
<organism evidence="2 3">
    <name type="scientific">Panacagrimonas perspica</name>
    <dbReference type="NCBI Taxonomy" id="381431"/>
    <lineage>
        <taxon>Bacteria</taxon>
        <taxon>Pseudomonadati</taxon>
        <taxon>Pseudomonadota</taxon>
        <taxon>Gammaproteobacteria</taxon>
        <taxon>Nevskiales</taxon>
        <taxon>Nevskiaceae</taxon>
        <taxon>Panacagrimonas</taxon>
    </lineage>
</organism>
<reference evidence="2 3" key="1">
    <citation type="submission" date="2019-03" db="EMBL/GenBank/DDBJ databases">
        <title>Genomic Encyclopedia of Type Strains, Phase IV (KMG-IV): sequencing the most valuable type-strain genomes for metagenomic binning, comparative biology and taxonomic classification.</title>
        <authorList>
            <person name="Goeker M."/>
        </authorList>
    </citation>
    <scope>NUCLEOTIDE SEQUENCE [LARGE SCALE GENOMIC DNA]</scope>
    <source>
        <strain evidence="2 3">DSM 26377</strain>
    </source>
</reference>
<evidence type="ECO:0000256" key="1">
    <source>
        <dbReference type="SAM" id="MobiDB-lite"/>
    </source>
</evidence>
<dbReference type="EMBL" id="SOBT01000008">
    <property type="protein sequence ID" value="TDU31837.1"/>
    <property type="molecule type" value="Genomic_DNA"/>
</dbReference>
<protein>
    <submittedName>
        <fullName evidence="2">Uncharacterized protein</fullName>
    </submittedName>
</protein>